<evidence type="ECO:0000259" key="12">
    <source>
        <dbReference type="Pfam" id="PF23559"/>
    </source>
</evidence>
<keyword evidence="9" id="KW-0611">Plant defense</keyword>
<keyword evidence="7" id="KW-0677">Repeat</keyword>
<dbReference type="Gene3D" id="1.10.8.430">
    <property type="entry name" value="Helical domain of apoptotic protease-activating factors"/>
    <property type="match status" value="1"/>
</dbReference>
<dbReference type="InterPro" id="IPR044974">
    <property type="entry name" value="Disease_R_plants"/>
</dbReference>
<keyword evidence="8" id="KW-0547">Nucleotide-binding</keyword>
<comment type="function">
    <text evidence="1">Confers resistance to late blight (Phytophthora infestans) races carrying the avirulence gene Avr1. Resistance proteins guard the plant against pathogens that contain an appropriate avirulence protein via an indirect interaction with this avirulence protein. That triggers a defense system including the hypersensitive response, which restricts the pathogen growth.</text>
</comment>
<evidence type="ECO:0000313" key="14">
    <source>
        <dbReference type="EMBL" id="CDP21300.1"/>
    </source>
</evidence>
<comment type="subcellular location">
    <subcellularLocation>
        <location evidence="2">Cytoplasm</location>
    </subcellularLocation>
</comment>
<dbReference type="InterPro" id="IPR032675">
    <property type="entry name" value="LRR_dom_sf"/>
</dbReference>
<dbReference type="SUPFAM" id="SSF52540">
    <property type="entry name" value="P-loop containing nucleoside triphosphate hydrolases"/>
    <property type="match status" value="1"/>
</dbReference>
<organism evidence="14 15">
    <name type="scientific">Coffea canephora</name>
    <name type="common">Robusta coffee</name>
    <dbReference type="NCBI Taxonomy" id="49390"/>
    <lineage>
        <taxon>Eukaryota</taxon>
        <taxon>Viridiplantae</taxon>
        <taxon>Streptophyta</taxon>
        <taxon>Embryophyta</taxon>
        <taxon>Tracheophyta</taxon>
        <taxon>Spermatophyta</taxon>
        <taxon>Magnoliopsida</taxon>
        <taxon>eudicotyledons</taxon>
        <taxon>Gunneridae</taxon>
        <taxon>Pentapetalae</taxon>
        <taxon>asterids</taxon>
        <taxon>lamiids</taxon>
        <taxon>Gentianales</taxon>
        <taxon>Rubiaceae</taxon>
        <taxon>Ixoroideae</taxon>
        <taxon>Gardenieae complex</taxon>
        <taxon>Bertiereae - Coffeeae clade</taxon>
        <taxon>Coffeeae</taxon>
        <taxon>Coffea</taxon>
    </lineage>
</organism>
<keyword evidence="10" id="KW-0067">ATP-binding</keyword>
<proteinExistence type="inferred from homology"/>
<evidence type="ECO:0000256" key="1">
    <source>
        <dbReference type="ARBA" id="ARBA00002074"/>
    </source>
</evidence>
<feature type="domain" description="Disease resistance R13L4/SHOC-2-like LRR" evidence="13">
    <location>
        <begin position="1124"/>
        <end position="1310"/>
    </location>
</feature>
<evidence type="ECO:0000256" key="3">
    <source>
        <dbReference type="ARBA" id="ARBA00008894"/>
    </source>
</evidence>
<dbReference type="InterPro" id="IPR058922">
    <property type="entry name" value="WHD_DRP"/>
</dbReference>
<dbReference type="InterPro" id="IPR036388">
    <property type="entry name" value="WH-like_DNA-bd_sf"/>
</dbReference>
<dbReference type="InterPro" id="IPR042197">
    <property type="entry name" value="Apaf_helical"/>
</dbReference>
<reference evidence="15" key="1">
    <citation type="journal article" date="2014" name="Science">
        <title>The coffee genome provides insight into the convergent evolution of caffeine biosynthesis.</title>
        <authorList>
            <person name="Denoeud F."/>
            <person name="Carretero-Paulet L."/>
            <person name="Dereeper A."/>
            <person name="Droc G."/>
            <person name="Guyot R."/>
            <person name="Pietrella M."/>
            <person name="Zheng C."/>
            <person name="Alberti A."/>
            <person name="Anthony F."/>
            <person name="Aprea G."/>
            <person name="Aury J.M."/>
            <person name="Bento P."/>
            <person name="Bernard M."/>
            <person name="Bocs S."/>
            <person name="Campa C."/>
            <person name="Cenci A."/>
            <person name="Combes M.C."/>
            <person name="Crouzillat D."/>
            <person name="Da Silva C."/>
            <person name="Daddiego L."/>
            <person name="De Bellis F."/>
            <person name="Dussert S."/>
            <person name="Garsmeur O."/>
            <person name="Gayraud T."/>
            <person name="Guignon V."/>
            <person name="Jahn K."/>
            <person name="Jamilloux V."/>
            <person name="Joet T."/>
            <person name="Labadie K."/>
            <person name="Lan T."/>
            <person name="Leclercq J."/>
            <person name="Lepelley M."/>
            <person name="Leroy T."/>
            <person name="Li L.T."/>
            <person name="Librado P."/>
            <person name="Lopez L."/>
            <person name="Munoz A."/>
            <person name="Noel B."/>
            <person name="Pallavicini A."/>
            <person name="Perrotta G."/>
            <person name="Poncet V."/>
            <person name="Pot D."/>
            <person name="Priyono X."/>
            <person name="Rigoreau M."/>
            <person name="Rouard M."/>
            <person name="Rozas J."/>
            <person name="Tranchant-Dubreuil C."/>
            <person name="VanBuren R."/>
            <person name="Zhang Q."/>
            <person name="Andrade A.C."/>
            <person name="Argout X."/>
            <person name="Bertrand B."/>
            <person name="de Kochko A."/>
            <person name="Graziosi G."/>
            <person name="Henry R.J."/>
            <person name="Jayarama X."/>
            <person name="Ming R."/>
            <person name="Nagai C."/>
            <person name="Rounsley S."/>
            <person name="Sankoff D."/>
            <person name="Giuliano G."/>
            <person name="Albert V.A."/>
            <person name="Wincker P."/>
            <person name="Lashermes P."/>
        </authorList>
    </citation>
    <scope>NUCLEOTIDE SEQUENCE [LARGE SCALE GENOMIC DNA]</scope>
    <source>
        <strain evidence="15">cv. DH200-94</strain>
    </source>
</reference>
<evidence type="ECO:0000256" key="6">
    <source>
        <dbReference type="ARBA" id="ARBA00022667"/>
    </source>
</evidence>
<evidence type="ECO:0000259" key="11">
    <source>
        <dbReference type="Pfam" id="PF00931"/>
    </source>
</evidence>
<dbReference type="Gene3D" id="3.40.50.300">
    <property type="entry name" value="P-loop containing nucleotide triphosphate hydrolases"/>
    <property type="match status" value="1"/>
</dbReference>
<dbReference type="FunFam" id="3.40.50.300:FF:001091">
    <property type="entry name" value="Probable disease resistance protein At1g61300"/>
    <property type="match status" value="1"/>
</dbReference>
<comment type="similarity">
    <text evidence="3">Belongs to the disease resistance NB-LRR family.</text>
</comment>
<dbReference type="PANTHER" id="PTHR23155:SF1152">
    <property type="entry name" value="AAA+ ATPASE DOMAIN-CONTAINING PROTEIN"/>
    <property type="match status" value="1"/>
</dbReference>
<evidence type="ECO:0000259" key="13">
    <source>
        <dbReference type="Pfam" id="PF23598"/>
    </source>
</evidence>
<evidence type="ECO:0000256" key="7">
    <source>
        <dbReference type="ARBA" id="ARBA00022737"/>
    </source>
</evidence>
<keyword evidence="6" id="KW-0381">Hypersensitive response</keyword>
<evidence type="ECO:0000256" key="5">
    <source>
        <dbReference type="ARBA" id="ARBA00022614"/>
    </source>
</evidence>
<gene>
    <name evidence="14" type="ORF">GSCOC_T00011974001</name>
</gene>
<dbReference type="EMBL" id="HG742307">
    <property type="protein sequence ID" value="CDP21300.1"/>
    <property type="molecule type" value="Genomic_DNA"/>
</dbReference>
<dbReference type="Pfam" id="PF23559">
    <property type="entry name" value="WHD_DRP"/>
    <property type="match status" value="1"/>
</dbReference>
<evidence type="ECO:0000256" key="4">
    <source>
        <dbReference type="ARBA" id="ARBA00022490"/>
    </source>
</evidence>
<sequence length="1433" mass="163811">MGIPGWDIIDFFLHALPGRTLGPVTISDWELLSSIWEAIHKLVRDEHAERVLLNMGFRIEAAAQEIGRELLIIDNNNKMKLPPVDDKILRDYYKKTCNVIEEIGEAVEHLLVLSGRSSRRLESPSDVSFWFSLVFPLADTLLSKRTGLPFPVALEKLDFIRVYLANVFGALDFPAAAAAAGGGDDVNIINDFMARVASVMVRIAIHIFKYRISRRKMNFRIKKEKDITLMPLEDLQQEIDPTNPRFMEFHLHFLVALHKIGGVKPKFCSRYFNYVAPRVRIGDLGDNYYRVIYKQLKMLVFTKLEEKEEDQTIPIFFAEVHTVFTETGSLKQPKLIHLCQKAEPRLPDLLIHVCLLQTELYLKGMLHRNIQGSTFQIKDLLNRAKDAADWMTKELIKRLGENPHGKAEYNAEYGSKTAALIQQVDHKVASLHQLFVAKKITEPTVRNSTLLLLLNIVAFKAEALFEKLPLESSRAANSVAHRKDQIALLARLNLFTLLCNQLKKETQDVDVIFPQTETFDAGMTGPINNMIMSSSQLLDKQNHLRTKLRELSPQFPFSDIPKTYMPGFIDFLVRNLKELLKYDPASIEQVRNYIKEIHLHFESLGSFLMKVSESDIEDNPELKDFGVHAANIAYKIEHVIDSIEVDAQWQHFFLVYDLLEELRIVNKQASSIQLTASDAGVQSSKHIIQVPPNMISRAASNETVVDLRDEEQYAIDQLIKGSTRRGIVSIIGMPGIGKTTLAWKAFNHPNVRDHFHCRAWCTVSHVYERRELLLEILRGIVGLTDEIRQMTNEDLQLKLHQCLLRNRFLIVMDDVWDAGVWNELRNSIPDDANGSRILITSRLRDVAMQIEPDSDPHSLRLFSDDESWTLLVEKVFHGEGCPEELLLVGKEIAKKCKGLPLAVVAISGLLQRIEESSESWGKIAKSLIAEVMEDPNARCMEILELSYKHLPGYLKPCFLYLGVFLEDKDILVSKLIRFWLAEGFIHDSELKSVEGIAESYLMELISRSLVEISKKKSNGEVKTCRLHDLLRDFCQLKAKEENFFKVITRSDEPYVSFPSSDFGFEFDFGHYSDRVTYESYRLCIFLERDHFFESVPFGLGTRSIIFFPSTDSEPICPSDISFIWHYFKLLRTLDFEMINIGITFPVEIGLLVHMRYLAVSGYMRSIPQSVANLRKLETFVVKGLRGQVVLPDNIWSMASLRHLHVNMHVAFKLDDKEFGGCCELGNLVSFSRLSLSCGEDTKNIVKRLPNLRELNCIFFHPWDSSQNCGQFPKLDSLTRLVSLNVSYVGRAITSEFVLPPNLRELTLSNFHLPWSHISTIGRLPNLEVLKLLLGAFEGLIWEMEEEQFKELKFLKLDDLNICQWNATCDHLPKLERLVLQNCKDLEEVPNDFADIGTLKVIEVHWCGQSAEESAKGIREAVGDIEVIISSHLK</sequence>
<dbReference type="InterPro" id="IPR027417">
    <property type="entry name" value="P-loop_NTPase"/>
</dbReference>
<dbReference type="PhylomeDB" id="A0A068VKG7"/>
<evidence type="ECO:0000256" key="8">
    <source>
        <dbReference type="ARBA" id="ARBA00022741"/>
    </source>
</evidence>
<dbReference type="InterPro" id="IPR002182">
    <property type="entry name" value="NB-ARC"/>
</dbReference>
<dbReference type="GO" id="GO:0043531">
    <property type="term" value="F:ADP binding"/>
    <property type="evidence" value="ECO:0007669"/>
    <property type="project" value="InterPro"/>
</dbReference>
<protein>
    <submittedName>
        <fullName evidence="14">DH200=94 genomic scaffold, scaffold_3223</fullName>
    </submittedName>
</protein>
<dbReference type="FunFam" id="1.10.10.10:FF:000322">
    <property type="entry name" value="Probable disease resistance protein At1g63360"/>
    <property type="match status" value="1"/>
</dbReference>
<dbReference type="Gramene" id="CDP21300">
    <property type="protein sequence ID" value="CDP21300"/>
    <property type="gene ID" value="GSCOC_T00011974001"/>
</dbReference>
<dbReference type="GO" id="GO:0009626">
    <property type="term" value="P:plant-type hypersensitive response"/>
    <property type="evidence" value="ECO:0007669"/>
    <property type="project" value="UniProtKB-KW"/>
</dbReference>
<evidence type="ECO:0000256" key="9">
    <source>
        <dbReference type="ARBA" id="ARBA00022821"/>
    </source>
</evidence>
<dbReference type="Proteomes" id="UP000295252">
    <property type="component" value="Unassembled WGS sequence"/>
</dbReference>
<dbReference type="CDD" id="cd14798">
    <property type="entry name" value="RX-CC_like"/>
    <property type="match status" value="1"/>
</dbReference>
<evidence type="ECO:0000256" key="2">
    <source>
        <dbReference type="ARBA" id="ARBA00004496"/>
    </source>
</evidence>
<dbReference type="InParanoid" id="A0A068VKG7"/>
<keyword evidence="15" id="KW-1185">Reference proteome</keyword>
<evidence type="ECO:0000313" key="15">
    <source>
        <dbReference type="Proteomes" id="UP000295252"/>
    </source>
</evidence>
<dbReference type="PRINTS" id="PR00364">
    <property type="entry name" value="DISEASERSIST"/>
</dbReference>
<accession>A0A068VKG7</accession>
<dbReference type="SUPFAM" id="SSF52058">
    <property type="entry name" value="L domain-like"/>
    <property type="match status" value="1"/>
</dbReference>
<dbReference type="GO" id="GO:0005524">
    <property type="term" value="F:ATP binding"/>
    <property type="evidence" value="ECO:0007669"/>
    <property type="project" value="UniProtKB-KW"/>
</dbReference>
<dbReference type="GO" id="GO:0051607">
    <property type="term" value="P:defense response to virus"/>
    <property type="evidence" value="ECO:0007669"/>
    <property type="project" value="UniProtKB-ARBA"/>
</dbReference>
<keyword evidence="5" id="KW-0433">Leucine-rich repeat</keyword>
<dbReference type="Pfam" id="PF00931">
    <property type="entry name" value="NB-ARC"/>
    <property type="match status" value="1"/>
</dbReference>
<dbReference type="Gene3D" id="3.80.10.10">
    <property type="entry name" value="Ribonuclease Inhibitor"/>
    <property type="match status" value="1"/>
</dbReference>
<dbReference type="InterPro" id="IPR038005">
    <property type="entry name" value="RX-like_CC"/>
</dbReference>
<feature type="domain" description="NB-ARC" evidence="11">
    <location>
        <begin position="714"/>
        <end position="879"/>
    </location>
</feature>
<feature type="domain" description="Disease resistance protein winged helix" evidence="12">
    <location>
        <begin position="963"/>
        <end position="1033"/>
    </location>
</feature>
<dbReference type="Gene3D" id="1.20.5.4130">
    <property type="match status" value="1"/>
</dbReference>
<dbReference type="InterPro" id="IPR055414">
    <property type="entry name" value="LRR_R13L4/SHOC2-like"/>
</dbReference>
<evidence type="ECO:0000256" key="10">
    <source>
        <dbReference type="ARBA" id="ARBA00022840"/>
    </source>
</evidence>
<dbReference type="Pfam" id="PF23598">
    <property type="entry name" value="LRR_14"/>
    <property type="match status" value="1"/>
</dbReference>
<dbReference type="Gene3D" id="1.10.10.10">
    <property type="entry name" value="Winged helix-like DNA-binding domain superfamily/Winged helix DNA-binding domain"/>
    <property type="match status" value="1"/>
</dbReference>
<dbReference type="PANTHER" id="PTHR23155">
    <property type="entry name" value="DISEASE RESISTANCE PROTEIN RP"/>
    <property type="match status" value="1"/>
</dbReference>
<keyword evidence="4" id="KW-0963">Cytoplasm</keyword>
<name>A0A068VKG7_COFCA</name>
<dbReference type="GO" id="GO:0005737">
    <property type="term" value="C:cytoplasm"/>
    <property type="evidence" value="ECO:0007669"/>
    <property type="project" value="UniProtKB-SubCell"/>
</dbReference>